<dbReference type="InterPro" id="IPR016119">
    <property type="entry name" value="Br/Cl_peroxidase_C"/>
</dbReference>
<evidence type="ECO:0000313" key="1">
    <source>
        <dbReference type="EMBL" id="ASC71588.1"/>
    </source>
</evidence>
<dbReference type="PANTHER" id="PTHR34599:SF1">
    <property type="entry name" value="PHOSPHATIDIC ACID PHOSPHATASE TYPE 2_HALOPEROXIDASE DOMAIN-CONTAINING PROTEIN"/>
    <property type="match status" value="1"/>
</dbReference>
<dbReference type="SMR" id="A0A1Z3HMR0"/>
<dbReference type="InterPro" id="IPR036938">
    <property type="entry name" value="PAP2/HPO_sf"/>
</dbReference>
<dbReference type="GO" id="GO:0004601">
    <property type="term" value="F:peroxidase activity"/>
    <property type="evidence" value="ECO:0007669"/>
    <property type="project" value="UniProtKB-KW"/>
</dbReference>
<dbReference type="Gene3D" id="2.60.40.3330">
    <property type="match status" value="1"/>
</dbReference>
<dbReference type="AlphaFoldDB" id="A0A1Z3HMR0"/>
<dbReference type="SUPFAM" id="SSF48317">
    <property type="entry name" value="Acid phosphatase/Vanadium-dependent haloperoxidase"/>
    <property type="match status" value="1"/>
</dbReference>
<name>A0A1Z3HMR0_9CYAN</name>
<proteinExistence type="predicted"/>
<dbReference type="Gene3D" id="1.10.606.10">
    <property type="entry name" value="Vanadium-containing Chloroperoxidase, domain 2"/>
    <property type="match status" value="1"/>
</dbReference>
<dbReference type="RefSeq" id="WP_225889302.1">
    <property type="nucleotide sequence ID" value="NZ_CP021983.2"/>
</dbReference>
<gene>
    <name evidence="1" type="ORF">XM38_025400</name>
</gene>
<dbReference type="PANTHER" id="PTHR34599">
    <property type="entry name" value="PEROXIDASE-RELATED"/>
    <property type="match status" value="1"/>
</dbReference>
<dbReference type="KEGG" id="hhg:XM38_025400"/>
<keyword evidence="2" id="KW-1185">Reference proteome</keyword>
<dbReference type="InterPro" id="IPR052559">
    <property type="entry name" value="V-haloperoxidase"/>
</dbReference>
<accession>A0A1Z3HMR0</accession>
<protein>
    <submittedName>
        <fullName evidence="1">Vanadium-dependent bromoperoxidase, putative</fullName>
    </submittedName>
</protein>
<evidence type="ECO:0000313" key="2">
    <source>
        <dbReference type="Proteomes" id="UP000191901"/>
    </source>
</evidence>
<sequence>MSFYRIAGRVVSQATGAGLSGLRVEVWDKDLIFDDFLAQATTDAQGAFQVQFDDTSFRDFIWFDRLPDLYFKVFDGNQLIKSTADSVLWNSRDRNQTVVLPVERAPSLALSPPGARGDGAPPAICLFNPPNIPGARLWDRRLQALEVRRQAAELARRPAHPEHLSNGEELLYRDTDNQPSHIANYTKGLPHDDRGLLSDADAYQRFVRGIDSGDTRDFQDTPLGLRTGMASNFPIGSLTWPNARNYRCGPGKVPGAGNTFDLEGPDAQAVTMPPAPTLDSPELLAEMVEVYTMALLRDIPFAKFDSAPEIQQAIDRLNATDWIQSPDALALSPEEESRLRSPFTRQTVFRGIAPGDEVGPYLSQFLLVGNTGLGDAQAISDGYIQYGSIRADQRVRVAAPYRDYMTTWEAWLDVQNGADFRGLELYADDPKFRFMATPRDLATYVHYDALYEAYLNACLIMLSLGVPFDPGIPFQRADHIDKQQGFAHFGGPHILSLVTEVATRALKAVRFQKFNVHRRARPEAIGGLIHRYASGDRQEFMPVEPLVNGFGESFLEEIADHNRRQNQHSDRSGDASAGSNSYLLPMAFPEGSPMHPAYGAGHGTVAGACVTILKAFFDHGYELPVCYQPSVDGAQLESVTLDRPLTVGAELNKLAANIAIGRNWAGVHYFTDYIESIRLGEAIALGILEEQKLTYGENFSMTIPLFDGGTIRI</sequence>
<dbReference type="Proteomes" id="UP000191901">
    <property type="component" value="Chromosome"/>
</dbReference>
<dbReference type="CDD" id="cd03398">
    <property type="entry name" value="PAP2_haloperoxidase"/>
    <property type="match status" value="1"/>
</dbReference>
<dbReference type="InterPro" id="IPR038479">
    <property type="entry name" value="Transthyretin-like_sf"/>
</dbReference>
<reference evidence="1 2" key="1">
    <citation type="journal article" date="2016" name="Biochim. Biophys. Acta">
        <title>Characterization of red-shifted phycobilisomes isolated from the chlorophyll f-containing cyanobacterium Halomicronema hongdechloris.</title>
        <authorList>
            <person name="Li Y."/>
            <person name="Lin Y."/>
            <person name="Garvey C.J."/>
            <person name="Birch D."/>
            <person name="Corkery R.W."/>
            <person name="Loughlin P.C."/>
            <person name="Scheer H."/>
            <person name="Willows R.D."/>
            <person name="Chen M."/>
        </authorList>
    </citation>
    <scope>NUCLEOTIDE SEQUENCE [LARGE SCALE GENOMIC DNA]</scope>
    <source>
        <strain evidence="1 2">C2206</strain>
    </source>
</reference>
<dbReference type="EMBL" id="CP021983">
    <property type="protein sequence ID" value="ASC71588.1"/>
    <property type="molecule type" value="Genomic_DNA"/>
</dbReference>
<organism evidence="1 2">
    <name type="scientific">Halomicronema hongdechloris C2206</name>
    <dbReference type="NCBI Taxonomy" id="1641165"/>
    <lineage>
        <taxon>Bacteria</taxon>
        <taxon>Bacillati</taxon>
        <taxon>Cyanobacteriota</taxon>
        <taxon>Cyanophyceae</taxon>
        <taxon>Nodosilineales</taxon>
        <taxon>Nodosilineaceae</taxon>
        <taxon>Halomicronema</taxon>
    </lineage>
</organism>